<dbReference type="RefSeq" id="WP_130597269.1">
    <property type="nucleotide sequence ID" value="NZ_CP036200.1"/>
</dbReference>
<accession>A0A411PCM2</accession>
<name>A0A411PCM2_9GAMM</name>
<reference evidence="1 2" key="1">
    <citation type="submission" date="2019-02" db="EMBL/GenBank/DDBJ databases">
        <title>Shewanella sp. D4-2 isolated from Dokdo Island.</title>
        <authorList>
            <person name="Baek K."/>
        </authorList>
    </citation>
    <scope>NUCLEOTIDE SEQUENCE [LARGE SCALE GENOMIC DNA]</scope>
    <source>
        <strain evidence="1 2">D4-2</strain>
    </source>
</reference>
<dbReference type="EMBL" id="CP036200">
    <property type="protein sequence ID" value="QBF81261.1"/>
    <property type="molecule type" value="Genomic_DNA"/>
</dbReference>
<evidence type="ECO:0000313" key="1">
    <source>
        <dbReference type="EMBL" id="QBF81261.1"/>
    </source>
</evidence>
<proteinExistence type="predicted"/>
<dbReference type="Proteomes" id="UP000291106">
    <property type="component" value="Chromosome"/>
</dbReference>
<organism evidence="1 2">
    <name type="scientific">Shewanella maritima</name>
    <dbReference type="NCBI Taxonomy" id="2520507"/>
    <lineage>
        <taxon>Bacteria</taxon>
        <taxon>Pseudomonadati</taxon>
        <taxon>Pseudomonadota</taxon>
        <taxon>Gammaproteobacteria</taxon>
        <taxon>Alteromonadales</taxon>
        <taxon>Shewanellaceae</taxon>
        <taxon>Shewanella</taxon>
    </lineage>
</organism>
<gene>
    <name evidence="1" type="ORF">EXU30_00050</name>
</gene>
<sequence length="72" mass="7788">MNLKRDMLFEALSGYVAGVTLIGADNFSVTFSNGAARVEIDGETRLYSPEALGEIQKEVMQAQPGGVKFGYQ</sequence>
<protein>
    <submittedName>
        <fullName evidence="1">Uncharacterized protein</fullName>
    </submittedName>
</protein>
<dbReference type="KEGG" id="smai:EXU30_00050"/>
<dbReference type="AlphaFoldDB" id="A0A411PCM2"/>
<keyword evidence="2" id="KW-1185">Reference proteome</keyword>
<evidence type="ECO:0000313" key="2">
    <source>
        <dbReference type="Proteomes" id="UP000291106"/>
    </source>
</evidence>